<protein>
    <recommendedName>
        <fullName evidence="4">Phytase-like domain-containing protein</fullName>
    </recommendedName>
</protein>
<dbReference type="EMBL" id="JAHRID010000002">
    <property type="protein sequence ID" value="MBV2128474.1"/>
    <property type="molecule type" value="Genomic_DNA"/>
</dbReference>
<feature type="signal peptide" evidence="1">
    <location>
        <begin position="1"/>
        <end position="25"/>
    </location>
</feature>
<proteinExistence type="predicted"/>
<dbReference type="Proteomes" id="UP000704611">
    <property type="component" value="Unassembled WGS sequence"/>
</dbReference>
<evidence type="ECO:0000256" key="1">
    <source>
        <dbReference type="SAM" id="SignalP"/>
    </source>
</evidence>
<keyword evidence="1" id="KW-0732">Signal</keyword>
<reference evidence="2 3" key="1">
    <citation type="submission" date="2021-06" db="EMBL/GenBank/DDBJ databases">
        <title>Rheinheimera indica sp. nov., isolated from deep-sea sediment.</title>
        <authorList>
            <person name="Wang Z."/>
            <person name="Zhang X.-Y."/>
        </authorList>
    </citation>
    <scope>NUCLEOTIDE SEQUENCE [LARGE SCALE GENOMIC DNA]</scope>
    <source>
        <strain evidence="2 3">SM2107</strain>
    </source>
</reference>
<feature type="chain" id="PRO_5045403658" description="Phytase-like domain-containing protein" evidence="1">
    <location>
        <begin position="26"/>
        <end position="393"/>
    </location>
</feature>
<sequence>MHFSPYVLAGCLTILAIVQSSAAVADELHLAGKWLTDQAGQTLVDPQSSGLTLRHGELIHLGDNSAAVNMRNILLRINPHTGQLNAPPVKITVASHLINGCFAELLADYPDWESLTWDRQDDTTLVTVTEDSSAFTLSPACAERYAATNSTPYPTLLVKIKTDKALSQAEIVAVRPVQFPAEAQVGSFSNDGIEGLAFDNTGNLYLALEKNQANAPMIFVTPYTADFWSNEDFLAVQDSGFRLPVPDANNHPINGLDYLAHPDSRHPGYLVGAARNDDHLWIIDISQQQAPFVQNIRFYAPTVSPASTTNNDTGRNSENCPAYEELNNTSIEGVAVAGSLVYLVNDPWQSQYPKNIQCPTNAAKFKQFSPLLFQLNIDPRWFIQPTQNNTTPK</sequence>
<keyword evidence="3" id="KW-1185">Reference proteome</keyword>
<gene>
    <name evidence="2" type="ORF">KQY15_05140</name>
</gene>
<accession>A0ABS6MI58</accession>
<evidence type="ECO:0008006" key="4">
    <source>
        <dbReference type="Google" id="ProtNLM"/>
    </source>
</evidence>
<name>A0ABS6MI58_9GAMM</name>
<organism evidence="2 3">
    <name type="scientific">Arsukibacterium indicum</name>
    <dbReference type="NCBI Taxonomy" id="2848612"/>
    <lineage>
        <taxon>Bacteria</taxon>
        <taxon>Pseudomonadati</taxon>
        <taxon>Pseudomonadota</taxon>
        <taxon>Gammaproteobacteria</taxon>
        <taxon>Chromatiales</taxon>
        <taxon>Chromatiaceae</taxon>
        <taxon>Arsukibacterium</taxon>
    </lineage>
</organism>
<evidence type="ECO:0000313" key="2">
    <source>
        <dbReference type="EMBL" id="MBV2128474.1"/>
    </source>
</evidence>
<comment type="caution">
    <text evidence="2">The sequence shown here is derived from an EMBL/GenBank/DDBJ whole genome shotgun (WGS) entry which is preliminary data.</text>
</comment>
<evidence type="ECO:0000313" key="3">
    <source>
        <dbReference type="Proteomes" id="UP000704611"/>
    </source>
</evidence>